<dbReference type="Pfam" id="PF00560">
    <property type="entry name" value="LRR_1"/>
    <property type="match status" value="2"/>
</dbReference>
<dbReference type="PANTHER" id="PTHR48010:SF58">
    <property type="entry name" value="RECEPTOR PROTEIN KINASE-LIKE PROTEIN ZAR1"/>
    <property type="match status" value="1"/>
</dbReference>
<evidence type="ECO:0008006" key="3">
    <source>
        <dbReference type="Google" id="ProtNLM"/>
    </source>
</evidence>
<name>A0A0E0AAW0_9ORYZ</name>
<dbReference type="STRING" id="40148.A0A0E0AAW0"/>
<dbReference type="HOGENOM" id="CLU_1386105_0_0_1"/>
<proteinExistence type="predicted"/>
<evidence type="ECO:0000313" key="1">
    <source>
        <dbReference type="EnsemblPlants" id="OGLUM06G19500.1"/>
    </source>
</evidence>
<evidence type="ECO:0000313" key="2">
    <source>
        <dbReference type="Proteomes" id="UP000026961"/>
    </source>
</evidence>
<keyword evidence="2" id="KW-1185">Reference proteome</keyword>
<reference evidence="1" key="2">
    <citation type="submission" date="2018-05" db="EMBL/GenBank/DDBJ databases">
        <title>OgluRS3 (Oryza glumaepatula Reference Sequence Version 3).</title>
        <authorList>
            <person name="Zhang J."/>
            <person name="Kudrna D."/>
            <person name="Lee S."/>
            <person name="Talag J."/>
            <person name="Welchert J."/>
            <person name="Wing R.A."/>
        </authorList>
    </citation>
    <scope>NUCLEOTIDE SEQUENCE [LARGE SCALE GENOMIC DNA]</scope>
</reference>
<sequence length="197" mass="20465">MEDLHLSSNNFGGVVPAALAASPALTHILASRFQPVHWGIPDRVQPGEGERVVTGLSLAGMNLTRTIPAAVGDLKNLTWLDLSYNNLSGAFPAWSRALCSGSLTSPTTPSTTAPLPRDIGSLSPAMEHLNLSSNSFSGGVPSAVAALPALRSLILHTNLFTGVYPAEAISNLSRLESLTLAYNVFALAPVPVAFAPG</sequence>
<dbReference type="PANTHER" id="PTHR48010">
    <property type="entry name" value="OS05G0588300 PROTEIN"/>
    <property type="match status" value="1"/>
</dbReference>
<dbReference type="EnsemblPlants" id="OGLUM06G19500.1">
    <property type="protein sequence ID" value="OGLUM06G19500.1"/>
    <property type="gene ID" value="OGLUM06G19500"/>
</dbReference>
<reference evidence="1" key="1">
    <citation type="submission" date="2015-04" db="UniProtKB">
        <authorList>
            <consortium name="EnsemblPlants"/>
        </authorList>
    </citation>
    <scope>IDENTIFICATION</scope>
</reference>
<protein>
    <recommendedName>
        <fullName evidence="3">Leucine-rich repeat-containing N-terminal plant-type domain-containing protein</fullName>
    </recommendedName>
</protein>
<dbReference type="Gramene" id="OGLUM06G19500.1">
    <property type="protein sequence ID" value="OGLUM06G19500.1"/>
    <property type="gene ID" value="OGLUM06G19500"/>
</dbReference>
<dbReference type="eggNOG" id="ENOG502QQPF">
    <property type="taxonomic scope" value="Eukaryota"/>
</dbReference>
<dbReference type="Proteomes" id="UP000026961">
    <property type="component" value="Chromosome 6"/>
</dbReference>
<dbReference type="SUPFAM" id="SSF52058">
    <property type="entry name" value="L domain-like"/>
    <property type="match status" value="1"/>
</dbReference>
<accession>A0A0E0AAW0</accession>
<dbReference type="InterPro" id="IPR050994">
    <property type="entry name" value="At_inactive_RLKs"/>
</dbReference>
<dbReference type="InterPro" id="IPR001611">
    <property type="entry name" value="Leu-rich_rpt"/>
</dbReference>
<organism evidence="1">
    <name type="scientific">Oryza glumipatula</name>
    <dbReference type="NCBI Taxonomy" id="40148"/>
    <lineage>
        <taxon>Eukaryota</taxon>
        <taxon>Viridiplantae</taxon>
        <taxon>Streptophyta</taxon>
        <taxon>Embryophyta</taxon>
        <taxon>Tracheophyta</taxon>
        <taxon>Spermatophyta</taxon>
        <taxon>Magnoliopsida</taxon>
        <taxon>Liliopsida</taxon>
        <taxon>Poales</taxon>
        <taxon>Poaceae</taxon>
        <taxon>BOP clade</taxon>
        <taxon>Oryzoideae</taxon>
        <taxon>Oryzeae</taxon>
        <taxon>Oryzinae</taxon>
        <taxon>Oryza</taxon>
    </lineage>
</organism>
<dbReference type="AlphaFoldDB" id="A0A0E0AAW0"/>
<dbReference type="InterPro" id="IPR032675">
    <property type="entry name" value="LRR_dom_sf"/>
</dbReference>
<dbReference type="Gene3D" id="3.80.10.10">
    <property type="entry name" value="Ribonuclease Inhibitor"/>
    <property type="match status" value="2"/>
</dbReference>